<sequence length="92" mass="10745">MKHAYVLSEQHGTGFCAWFRHHRVVPLEGPSDALVGGLRRWARKIIETEQFNDGRYCASLVELDADGEFDIYFAIEIEDIFWFYEQEYVPAS</sequence>
<evidence type="ECO:0000313" key="2">
    <source>
        <dbReference type="Proteomes" id="UP000294257"/>
    </source>
</evidence>
<dbReference type="Proteomes" id="UP000294257">
    <property type="component" value="Unassembled WGS sequence"/>
</dbReference>
<dbReference type="RefSeq" id="WP_130345160.1">
    <property type="nucleotide sequence ID" value="NZ_SGWQ01000005.1"/>
</dbReference>
<gene>
    <name evidence="1" type="ORF">EV193_105260</name>
</gene>
<name>A0A4Q7KQU3_9PSEU</name>
<organism evidence="1 2">
    <name type="scientific">Herbihabitans rhizosphaerae</name>
    <dbReference type="NCBI Taxonomy" id="1872711"/>
    <lineage>
        <taxon>Bacteria</taxon>
        <taxon>Bacillati</taxon>
        <taxon>Actinomycetota</taxon>
        <taxon>Actinomycetes</taxon>
        <taxon>Pseudonocardiales</taxon>
        <taxon>Pseudonocardiaceae</taxon>
        <taxon>Herbihabitans</taxon>
    </lineage>
</organism>
<dbReference type="OrthoDB" id="9962004at2"/>
<accession>A0A4Q7KQU3</accession>
<dbReference type="AlphaFoldDB" id="A0A4Q7KQU3"/>
<keyword evidence="2" id="KW-1185">Reference proteome</keyword>
<comment type="caution">
    <text evidence="1">The sequence shown here is derived from an EMBL/GenBank/DDBJ whole genome shotgun (WGS) entry which is preliminary data.</text>
</comment>
<evidence type="ECO:0000313" key="1">
    <source>
        <dbReference type="EMBL" id="RZS37702.1"/>
    </source>
</evidence>
<dbReference type="EMBL" id="SGWQ01000005">
    <property type="protein sequence ID" value="RZS37702.1"/>
    <property type="molecule type" value="Genomic_DNA"/>
</dbReference>
<protein>
    <submittedName>
        <fullName evidence="1">Uncharacterized protein</fullName>
    </submittedName>
</protein>
<proteinExistence type="predicted"/>
<reference evidence="1 2" key="1">
    <citation type="submission" date="2019-02" db="EMBL/GenBank/DDBJ databases">
        <title>Genomic Encyclopedia of Type Strains, Phase IV (KMG-IV): sequencing the most valuable type-strain genomes for metagenomic binning, comparative biology and taxonomic classification.</title>
        <authorList>
            <person name="Goeker M."/>
        </authorList>
    </citation>
    <scope>NUCLEOTIDE SEQUENCE [LARGE SCALE GENOMIC DNA]</scope>
    <source>
        <strain evidence="1 2">DSM 101727</strain>
    </source>
</reference>